<keyword evidence="1" id="KW-0472">Membrane</keyword>
<evidence type="ECO:0000313" key="3">
    <source>
        <dbReference type="EMBL" id="MBB4912378.1"/>
    </source>
</evidence>
<feature type="domain" description="DUF4342" evidence="2">
    <location>
        <begin position="9"/>
        <end position="75"/>
    </location>
</feature>
<sequence>MGNEAEGNGVQALVDKIGELVREGNVRRVVVTDKSGRKVLDVPVNAGVVAAVFFPMLMAAGAALALAGGWKIQVEHTTPDVVPGESTDTTG</sequence>
<keyword evidence="1" id="KW-0812">Transmembrane</keyword>
<gene>
    <name evidence="3" type="ORF">FHR82_008649</name>
</gene>
<keyword evidence="4" id="KW-1185">Reference proteome</keyword>
<dbReference type="AlphaFoldDB" id="A0A7W7QF55"/>
<reference evidence="3 4" key="1">
    <citation type="submission" date="2020-08" db="EMBL/GenBank/DDBJ databases">
        <title>Genomic Encyclopedia of Type Strains, Phase III (KMG-III): the genomes of soil and plant-associated and newly described type strains.</title>
        <authorList>
            <person name="Whitman W."/>
        </authorList>
    </citation>
    <scope>NUCLEOTIDE SEQUENCE [LARGE SCALE GENOMIC DNA]</scope>
    <source>
        <strain evidence="3 4">CECT 8960</strain>
    </source>
</reference>
<dbReference type="Proteomes" id="UP000520767">
    <property type="component" value="Unassembled WGS sequence"/>
</dbReference>
<dbReference type="RefSeq" id="WP_184816373.1">
    <property type="nucleotide sequence ID" value="NZ_JACHJQ010000013.1"/>
</dbReference>
<organism evidence="3 4">
    <name type="scientific">Actinophytocola algeriensis</name>
    <dbReference type="NCBI Taxonomy" id="1768010"/>
    <lineage>
        <taxon>Bacteria</taxon>
        <taxon>Bacillati</taxon>
        <taxon>Actinomycetota</taxon>
        <taxon>Actinomycetes</taxon>
        <taxon>Pseudonocardiales</taxon>
        <taxon>Pseudonocardiaceae</taxon>
    </lineage>
</organism>
<evidence type="ECO:0000313" key="4">
    <source>
        <dbReference type="Proteomes" id="UP000520767"/>
    </source>
</evidence>
<dbReference type="InterPro" id="IPR025642">
    <property type="entry name" value="DUF4342"/>
</dbReference>
<keyword evidence="1" id="KW-1133">Transmembrane helix</keyword>
<accession>A0A7W7QF55</accession>
<feature type="transmembrane region" description="Helical" evidence="1">
    <location>
        <begin position="44"/>
        <end position="67"/>
    </location>
</feature>
<evidence type="ECO:0000256" key="1">
    <source>
        <dbReference type="SAM" id="Phobius"/>
    </source>
</evidence>
<protein>
    <recommendedName>
        <fullName evidence="2">DUF4342 domain-containing protein</fullName>
    </recommendedName>
</protein>
<comment type="caution">
    <text evidence="3">The sequence shown here is derived from an EMBL/GenBank/DDBJ whole genome shotgun (WGS) entry which is preliminary data.</text>
</comment>
<evidence type="ECO:0000259" key="2">
    <source>
        <dbReference type="Pfam" id="PF14242"/>
    </source>
</evidence>
<name>A0A7W7QF55_9PSEU</name>
<dbReference type="Pfam" id="PF14242">
    <property type="entry name" value="DUF4342"/>
    <property type="match status" value="1"/>
</dbReference>
<proteinExistence type="predicted"/>
<dbReference type="EMBL" id="JACHJQ010000013">
    <property type="protein sequence ID" value="MBB4912378.1"/>
    <property type="molecule type" value="Genomic_DNA"/>
</dbReference>